<evidence type="ECO:0000313" key="5">
    <source>
        <dbReference type="EMBL" id="ERL94552.1"/>
    </source>
</evidence>
<reference evidence="5 6" key="1">
    <citation type="journal article" date="2013" name="Genome Biol.">
        <title>Draft genome of the mountain pine beetle, Dendroctonus ponderosae Hopkins, a major forest pest.</title>
        <authorList>
            <person name="Keeling C.I."/>
            <person name="Yuen M.M."/>
            <person name="Liao N.Y."/>
            <person name="Docking T.R."/>
            <person name="Chan S.K."/>
            <person name="Taylor G.A."/>
            <person name="Palmquist D.L."/>
            <person name="Jackman S.D."/>
            <person name="Nguyen A."/>
            <person name="Li M."/>
            <person name="Henderson H."/>
            <person name="Janes J.K."/>
            <person name="Zhao Y."/>
            <person name="Pandoh P."/>
            <person name="Moore R."/>
            <person name="Sperling F.A."/>
            <person name="Huber D.P."/>
            <person name="Birol I."/>
            <person name="Jones S.J."/>
            <person name="Bohlmann J."/>
        </authorList>
    </citation>
    <scope>NUCLEOTIDE SEQUENCE</scope>
</reference>
<dbReference type="Proteomes" id="UP000030742">
    <property type="component" value="Unassembled WGS sequence"/>
</dbReference>
<feature type="domain" description="Ig-like" evidence="4">
    <location>
        <begin position="192"/>
        <end position="280"/>
    </location>
</feature>
<dbReference type="SMART" id="SM00409">
    <property type="entry name" value="IG"/>
    <property type="match status" value="1"/>
</dbReference>
<dbReference type="PANTHER" id="PTHR21261">
    <property type="entry name" value="BEAT PROTEIN"/>
    <property type="match status" value="1"/>
</dbReference>
<dbReference type="Pfam" id="PF00047">
    <property type="entry name" value="ig"/>
    <property type="match status" value="1"/>
</dbReference>
<evidence type="ECO:0000256" key="1">
    <source>
        <dbReference type="ARBA" id="ARBA00004167"/>
    </source>
</evidence>
<evidence type="ECO:0000256" key="3">
    <source>
        <dbReference type="ARBA" id="ARBA00023157"/>
    </source>
</evidence>
<dbReference type="InterPro" id="IPR007110">
    <property type="entry name" value="Ig-like_dom"/>
</dbReference>
<dbReference type="PANTHER" id="PTHR21261:SF17">
    <property type="entry name" value="BEAT VI"/>
    <property type="match status" value="1"/>
</dbReference>
<keyword evidence="3" id="KW-1015">Disulfide bond</keyword>
<keyword evidence="2" id="KW-0472">Membrane</keyword>
<sequence>MLLCKLCWSAQAGKVCFFWGDSQSGYFLIRFLDLHAGIEAFNNERQFPVFLGRVGIMLYLICLQELDYGFAGIHSLRDVQVTIPAVARVKDTIILQCNYDLENQLLYTVKWYKAGKEFYRFIPRELPHSKVFPMTGVHVDLNKSTSREVVLRNVQVEVSGTYTCEVSSDAPDFDTKMDSAHIFVVDYPFEDPLLAIDKNLVDIGDYIKANCSTFPSYPAANISWYLNGMKVRHNFLERFESNPEFAPSKRNYYSTSSGVELIVTDDTFRDGKAILSCVATLFKIYRGERKHTFEEGHAKPRPSSVLSPLDVRSGELGTIAQWSQLMGNAVMGF</sequence>
<dbReference type="InterPro" id="IPR013162">
    <property type="entry name" value="CD80_C2-set"/>
</dbReference>
<dbReference type="OrthoDB" id="6343941at2759"/>
<protein>
    <recommendedName>
        <fullName evidence="4">Ig-like domain-containing protein</fullName>
    </recommendedName>
</protein>
<dbReference type="GO" id="GO:0016020">
    <property type="term" value="C:membrane"/>
    <property type="evidence" value="ECO:0007669"/>
    <property type="project" value="UniProtKB-SubCell"/>
</dbReference>
<dbReference type="InterPro" id="IPR013783">
    <property type="entry name" value="Ig-like_fold"/>
</dbReference>
<name>U4UN43_DENPD</name>
<evidence type="ECO:0000256" key="2">
    <source>
        <dbReference type="ARBA" id="ARBA00023136"/>
    </source>
</evidence>
<evidence type="ECO:0000313" key="6">
    <source>
        <dbReference type="Proteomes" id="UP000030742"/>
    </source>
</evidence>
<dbReference type="InterPro" id="IPR003599">
    <property type="entry name" value="Ig_sub"/>
</dbReference>
<feature type="domain" description="Ig-like" evidence="4">
    <location>
        <begin position="91"/>
        <end position="183"/>
    </location>
</feature>
<dbReference type="EMBL" id="KB632391">
    <property type="protein sequence ID" value="ERL94552.1"/>
    <property type="molecule type" value="Genomic_DNA"/>
</dbReference>
<proteinExistence type="predicted"/>
<comment type="subcellular location">
    <subcellularLocation>
        <location evidence="1">Membrane</location>
        <topology evidence="1">Single-pass membrane protein</topology>
    </subcellularLocation>
</comment>
<evidence type="ECO:0000259" key="4">
    <source>
        <dbReference type="PROSITE" id="PS50835"/>
    </source>
</evidence>
<dbReference type="SUPFAM" id="SSF48726">
    <property type="entry name" value="Immunoglobulin"/>
    <property type="match status" value="2"/>
</dbReference>
<gene>
    <name evidence="5" type="ORF">D910_11829</name>
</gene>
<dbReference type="Pfam" id="PF08205">
    <property type="entry name" value="C2-set_2"/>
    <property type="match status" value="1"/>
</dbReference>
<dbReference type="FunFam" id="2.60.40.10:FF:000437">
    <property type="entry name" value="Beat-IIIc, isoform A"/>
    <property type="match status" value="1"/>
</dbReference>
<accession>U4UN43</accession>
<dbReference type="PROSITE" id="PS50835">
    <property type="entry name" value="IG_LIKE"/>
    <property type="match status" value="2"/>
</dbReference>
<dbReference type="AlphaFoldDB" id="U4UN43"/>
<dbReference type="STRING" id="77166.U4UN43"/>
<dbReference type="InterPro" id="IPR036179">
    <property type="entry name" value="Ig-like_dom_sf"/>
</dbReference>
<dbReference type="InterPro" id="IPR013151">
    <property type="entry name" value="Immunoglobulin_dom"/>
</dbReference>
<organism evidence="5 6">
    <name type="scientific">Dendroctonus ponderosae</name>
    <name type="common">Mountain pine beetle</name>
    <dbReference type="NCBI Taxonomy" id="77166"/>
    <lineage>
        <taxon>Eukaryota</taxon>
        <taxon>Metazoa</taxon>
        <taxon>Ecdysozoa</taxon>
        <taxon>Arthropoda</taxon>
        <taxon>Hexapoda</taxon>
        <taxon>Insecta</taxon>
        <taxon>Pterygota</taxon>
        <taxon>Neoptera</taxon>
        <taxon>Endopterygota</taxon>
        <taxon>Coleoptera</taxon>
        <taxon>Polyphaga</taxon>
        <taxon>Cucujiformia</taxon>
        <taxon>Curculionidae</taxon>
        <taxon>Scolytinae</taxon>
        <taxon>Dendroctonus</taxon>
    </lineage>
</organism>
<dbReference type="Gene3D" id="2.60.40.10">
    <property type="entry name" value="Immunoglobulins"/>
    <property type="match status" value="2"/>
</dbReference>